<organism evidence="14">
    <name type="scientific">Timema monikensis</name>
    <dbReference type="NCBI Taxonomy" id="170555"/>
    <lineage>
        <taxon>Eukaryota</taxon>
        <taxon>Metazoa</taxon>
        <taxon>Ecdysozoa</taxon>
        <taxon>Arthropoda</taxon>
        <taxon>Hexapoda</taxon>
        <taxon>Insecta</taxon>
        <taxon>Pterygota</taxon>
        <taxon>Neoptera</taxon>
        <taxon>Polyneoptera</taxon>
        <taxon>Phasmatodea</taxon>
        <taxon>Timematodea</taxon>
        <taxon>Timematoidea</taxon>
        <taxon>Timematidae</taxon>
        <taxon>Timema</taxon>
    </lineage>
</organism>
<dbReference type="InterPro" id="IPR036719">
    <property type="entry name" value="Neuro-gated_channel_TM_sf"/>
</dbReference>
<keyword evidence="5 11" id="KW-0812">Transmembrane</keyword>
<evidence type="ECO:0000259" key="12">
    <source>
        <dbReference type="Pfam" id="PF02931"/>
    </source>
</evidence>
<sequence>MVSVPDSNHRWPAPRPIANNGVSAGWLPLQLGSVGTVVRDPEQSDHKQATLSFLSSRFEKAKAEMSMVCDDVVRCNQGKVNFREKEKQVLDQILGPGRYDARIRPSGVNGTDGPTIVRVNLFVRSIATISDNKMEYSVQLTFREQWLDERLKFNDFGGKIKYLTLTDANRVWMPDLFFSNEKEDGWTTDDLVFLWKDGDPVQVVKNLHLPRFTLEKFLTDYCNSKTNTGEYSCLKVDLLFKREFSYYLIQIYIPCCMLVIVSWVSFWLDQGAVPARVSLGVTTLLTMATQTSGINASLPPVSYTKAIDVWTGVCLTFVFGALLEFALVNYASRSDMHRENMKKQRRQCELEHAASLEAAADLLEDGGTTFAMKPLVRHPGDALALEKARQCEIHMQPKRENCCRTWLSKFPTRSKRIDVISRITFPLVFALFNLVYWSTYLFREEAEVE</sequence>
<dbReference type="InterPro" id="IPR044721">
    <property type="entry name" value="GluCl_TM"/>
</dbReference>
<keyword evidence="10" id="KW-0407">Ion channel</keyword>
<proteinExistence type="predicted"/>
<dbReference type="InterPro" id="IPR038050">
    <property type="entry name" value="Neuro_actylchol_rec"/>
</dbReference>
<dbReference type="Pfam" id="PF02931">
    <property type="entry name" value="Neur_chan_LBD"/>
    <property type="match status" value="1"/>
</dbReference>
<feature type="transmembrane region" description="Helical" evidence="11">
    <location>
        <begin position="244"/>
        <end position="268"/>
    </location>
</feature>
<feature type="transmembrane region" description="Helical" evidence="11">
    <location>
        <begin position="309"/>
        <end position="332"/>
    </location>
</feature>
<dbReference type="InterPro" id="IPR036734">
    <property type="entry name" value="Neur_chan_lig-bd_sf"/>
</dbReference>
<dbReference type="InterPro" id="IPR006028">
    <property type="entry name" value="GABAA/Glycine_rcpt"/>
</dbReference>
<evidence type="ECO:0000256" key="1">
    <source>
        <dbReference type="ARBA" id="ARBA00004141"/>
    </source>
</evidence>
<keyword evidence="9 11" id="KW-0472">Membrane</keyword>
<evidence type="ECO:0000256" key="4">
    <source>
        <dbReference type="ARBA" id="ARBA00022475"/>
    </source>
</evidence>
<dbReference type="EMBL" id="OB792815">
    <property type="protein sequence ID" value="CAD7424623.1"/>
    <property type="molecule type" value="Genomic_DNA"/>
</dbReference>
<evidence type="ECO:0000256" key="6">
    <source>
        <dbReference type="ARBA" id="ARBA00022729"/>
    </source>
</evidence>
<evidence type="ECO:0000256" key="2">
    <source>
        <dbReference type="ARBA" id="ARBA00004236"/>
    </source>
</evidence>
<evidence type="ECO:0000259" key="13">
    <source>
        <dbReference type="Pfam" id="PF02932"/>
    </source>
</evidence>
<dbReference type="PRINTS" id="PR00253">
    <property type="entry name" value="GABAARECEPTR"/>
</dbReference>
<feature type="domain" description="Neurotransmitter-gated ion-channel transmembrane" evidence="13">
    <location>
        <begin position="251"/>
        <end position="357"/>
    </location>
</feature>
<dbReference type="InterPro" id="IPR006202">
    <property type="entry name" value="Neur_chan_lig-bd"/>
</dbReference>
<dbReference type="SUPFAM" id="SSF63712">
    <property type="entry name" value="Nicotinic receptor ligand binding domain-like"/>
    <property type="match status" value="1"/>
</dbReference>
<evidence type="ECO:0000256" key="8">
    <source>
        <dbReference type="ARBA" id="ARBA00023065"/>
    </source>
</evidence>
<dbReference type="PANTHER" id="PTHR18945">
    <property type="entry name" value="NEUROTRANSMITTER GATED ION CHANNEL"/>
    <property type="match status" value="1"/>
</dbReference>
<dbReference type="GO" id="GO:0005254">
    <property type="term" value="F:chloride channel activity"/>
    <property type="evidence" value="ECO:0007669"/>
    <property type="project" value="UniProtKB-ARBA"/>
</dbReference>
<dbReference type="AlphaFoldDB" id="A0A7R9HLN4"/>
<evidence type="ECO:0000256" key="5">
    <source>
        <dbReference type="ARBA" id="ARBA00022692"/>
    </source>
</evidence>
<keyword evidence="3" id="KW-0813">Transport</keyword>
<dbReference type="InterPro" id="IPR006201">
    <property type="entry name" value="Neur_channel"/>
</dbReference>
<keyword evidence="6" id="KW-0732">Signal</keyword>
<dbReference type="GO" id="GO:0099095">
    <property type="term" value="F:ligand-gated monoatomic anion channel activity"/>
    <property type="evidence" value="ECO:0007669"/>
    <property type="project" value="UniProtKB-ARBA"/>
</dbReference>
<dbReference type="InterPro" id="IPR006029">
    <property type="entry name" value="Neurotrans-gated_channel_TM"/>
</dbReference>
<dbReference type="SUPFAM" id="SSF90112">
    <property type="entry name" value="Neurotransmitter-gated ion-channel transmembrane pore"/>
    <property type="match status" value="1"/>
</dbReference>
<evidence type="ECO:0000256" key="9">
    <source>
        <dbReference type="ARBA" id="ARBA00023136"/>
    </source>
</evidence>
<keyword evidence="7 11" id="KW-1133">Transmembrane helix</keyword>
<dbReference type="Gene3D" id="1.20.58.390">
    <property type="entry name" value="Neurotransmitter-gated ion-channel transmembrane domain"/>
    <property type="match status" value="1"/>
</dbReference>
<feature type="domain" description="Neurotransmitter-gated ion-channel ligand-binding" evidence="12">
    <location>
        <begin position="86"/>
        <end position="185"/>
    </location>
</feature>
<name>A0A7R9HLN4_9NEOP</name>
<protein>
    <recommendedName>
        <fullName evidence="15">Glutamate-gated chloride channel</fullName>
    </recommendedName>
</protein>
<accession>A0A7R9HLN4</accession>
<evidence type="ECO:0000313" key="14">
    <source>
        <dbReference type="EMBL" id="CAD7424623.1"/>
    </source>
</evidence>
<dbReference type="GO" id="GO:0005886">
    <property type="term" value="C:plasma membrane"/>
    <property type="evidence" value="ECO:0007669"/>
    <property type="project" value="UniProtKB-SubCell"/>
</dbReference>
<dbReference type="FunFam" id="1.20.58.390:FF:000024">
    <property type="entry name" value="Glutamate-gated chloride channel alpha"/>
    <property type="match status" value="1"/>
</dbReference>
<keyword evidence="4" id="KW-1003">Cell membrane</keyword>
<dbReference type="GO" id="GO:0005230">
    <property type="term" value="F:extracellular ligand-gated monoatomic ion channel activity"/>
    <property type="evidence" value="ECO:0007669"/>
    <property type="project" value="InterPro"/>
</dbReference>
<dbReference type="CDD" id="cd19062">
    <property type="entry name" value="LGIC_TM_GluCl"/>
    <property type="match status" value="1"/>
</dbReference>
<gene>
    <name evidence="14" type="ORF">TMSB3V08_LOCUS1561</name>
</gene>
<comment type="subcellular location">
    <subcellularLocation>
        <location evidence="2">Cell membrane</location>
    </subcellularLocation>
    <subcellularLocation>
        <location evidence="1">Membrane</location>
        <topology evidence="1">Multi-pass membrane protein</topology>
    </subcellularLocation>
</comment>
<reference evidence="14" key="1">
    <citation type="submission" date="2020-11" db="EMBL/GenBank/DDBJ databases">
        <authorList>
            <person name="Tran Van P."/>
        </authorList>
    </citation>
    <scope>NUCLEOTIDE SEQUENCE</scope>
</reference>
<dbReference type="Pfam" id="PF02932">
    <property type="entry name" value="Neur_chan_memb"/>
    <property type="match status" value="1"/>
</dbReference>
<evidence type="ECO:0008006" key="15">
    <source>
        <dbReference type="Google" id="ProtNLM"/>
    </source>
</evidence>
<keyword evidence="8" id="KW-0406">Ion transport</keyword>
<feature type="transmembrane region" description="Helical" evidence="11">
    <location>
        <begin position="419"/>
        <end position="439"/>
    </location>
</feature>
<evidence type="ECO:0000256" key="10">
    <source>
        <dbReference type="ARBA" id="ARBA00023303"/>
    </source>
</evidence>
<evidence type="ECO:0000256" key="11">
    <source>
        <dbReference type="SAM" id="Phobius"/>
    </source>
</evidence>
<dbReference type="GO" id="GO:0004888">
    <property type="term" value="F:transmembrane signaling receptor activity"/>
    <property type="evidence" value="ECO:0007669"/>
    <property type="project" value="InterPro"/>
</dbReference>
<evidence type="ECO:0000256" key="3">
    <source>
        <dbReference type="ARBA" id="ARBA00022448"/>
    </source>
</evidence>
<dbReference type="Gene3D" id="2.70.170.10">
    <property type="entry name" value="Neurotransmitter-gated ion-channel ligand-binding domain"/>
    <property type="match status" value="2"/>
</dbReference>
<evidence type="ECO:0000256" key="7">
    <source>
        <dbReference type="ARBA" id="ARBA00022989"/>
    </source>
</evidence>